<evidence type="ECO:0000313" key="8">
    <source>
        <dbReference type="Ensembl" id="ENSCSAVP00000018509.1"/>
    </source>
</evidence>
<dbReference type="AlphaFoldDB" id="H2ZLP3"/>
<feature type="transmembrane region" description="Helical" evidence="6">
    <location>
        <begin position="89"/>
        <end position="110"/>
    </location>
</feature>
<dbReference type="Gene3D" id="1.20.144.10">
    <property type="entry name" value="Phosphatidic acid phosphatase type 2/haloperoxidase"/>
    <property type="match status" value="1"/>
</dbReference>
<evidence type="ECO:0000256" key="5">
    <source>
        <dbReference type="ARBA" id="ARBA00023136"/>
    </source>
</evidence>
<dbReference type="GO" id="GO:0046839">
    <property type="term" value="P:phospholipid dephosphorylation"/>
    <property type="evidence" value="ECO:0007669"/>
    <property type="project" value="TreeGrafter"/>
</dbReference>
<keyword evidence="4 6" id="KW-1133">Transmembrane helix</keyword>
<dbReference type="InterPro" id="IPR043216">
    <property type="entry name" value="PAP-like"/>
</dbReference>
<evidence type="ECO:0000256" key="2">
    <source>
        <dbReference type="ARBA" id="ARBA00008816"/>
    </source>
</evidence>
<evidence type="ECO:0000256" key="6">
    <source>
        <dbReference type="SAM" id="Phobius"/>
    </source>
</evidence>
<dbReference type="UniPathway" id="UPA00085"/>
<keyword evidence="5 6" id="KW-0472">Membrane</keyword>
<dbReference type="eggNOG" id="KOG3030">
    <property type="taxonomic scope" value="Eukaryota"/>
</dbReference>
<dbReference type="SMART" id="SM00014">
    <property type="entry name" value="acidPPc"/>
    <property type="match status" value="1"/>
</dbReference>
<feature type="domain" description="Phosphatidic acid phosphatase type 2/haloperoxidase" evidence="7">
    <location>
        <begin position="89"/>
        <end position="237"/>
    </location>
</feature>
<dbReference type="InterPro" id="IPR000326">
    <property type="entry name" value="PAP2/HPO"/>
</dbReference>
<keyword evidence="3 6" id="KW-0812">Transmembrane</keyword>
<dbReference type="SUPFAM" id="SSF48317">
    <property type="entry name" value="Acid phosphatase/Vanadium-dependent haloperoxidase"/>
    <property type="match status" value="1"/>
</dbReference>
<dbReference type="GO" id="GO:0016020">
    <property type="term" value="C:membrane"/>
    <property type="evidence" value="ECO:0007669"/>
    <property type="project" value="UniProtKB-SubCell"/>
</dbReference>
<comment type="subcellular location">
    <subcellularLocation>
        <location evidence="1">Membrane</location>
        <topology evidence="1">Multi-pass membrane protein</topology>
    </subcellularLocation>
</comment>
<comment type="similarity">
    <text evidence="2">Belongs to the PA-phosphatase related phosphoesterase family.</text>
</comment>
<dbReference type="PANTHER" id="PTHR10165">
    <property type="entry name" value="LIPID PHOSPHATE PHOSPHATASE"/>
    <property type="match status" value="1"/>
</dbReference>
<dbReference type="STRING" id="51511.ENSCSAVP00000018509"/>
<protein>
    <recommendedName>
        <fullName evidence="7">Phosphatidic acid phosphatase type 2/haloperoxidase domain-containing protein</fullName>
    </recommendedName>
</protein>
<dbReference type="Proteomes" id="UP000007875">
    <property type="component" value="Unassembled WGS sequence"/>
</dbReference>
<sequence length="277" mass="30748">MSPGSDCLRNKAFHIFSEVIVRAVLIAIFCVLENRESFERLIQPEEWWLYKNPSTISPHVSTLKLYLIAIFSPPITILVFSGIRMRNDVLPALLASTLALTVNGVLTNAVKLSVGRPRPDFFFRCFKDGVVPEGQPSTFNLQCTGDRADIIEGRKSFPSGHSSFAFVSLGFCAIYMAGKLQCFTSGGQGKSWRLCTCLIPLLMATLTAISRTCDYMHHWQDVTVGSIMGLSITYMSYRQYYPPLSAPECSIPYMHSLPAVKSSSNLYEVVSSGTKVM</sequence>
<organism evidence="8 9">
    <name type="scientific">Ciona savignyi</name>
    <name type="common">Pacific transparent sea squirt</name>
    <dbReference type="NCBI Taxonomy" id="51511"/>
    <lineage>
        <taxon>Eukaryota</taxon>
        <taxon>Metazoa</taxon>
        <taxon>Chordata</taxon>
        <taxon>Tunicata</taxon>
        <taxon>Ascidiacea</taxon>
        <taxon>Phlebobranchia</taxon>
        <taxon>Cionidae</taxon>
        <taxon>Ciona</taxon>
    </lineage>
</organism>
<accession>H2ZLP3</accession>
<dbReference type="PANTHER" id="PTHR10165:SF35">
    <property type="entry name" value="RE23632P"/>
    <property type="match status" value="1"/>
</dbReference>
<dbReference type="CDD" id="cd03390">
    <property type="entry name" value="PAP2_containing_1_like"/>
    <property type="match status" value="1"/>
</dbReference>
<reference evidence="8" key="3">
    <citation type="submission" date="2025-09" db="UniProtKB">
        <authorList>
            <consortium name="Ensembl"/>
        </authorList>
    </citation>
    <scope>IDENTIFICATION</scope>
</reference>
<feature type="transmembrane region" description="Helical" evidence="6">
    <location>
        <begin position="12"/>
        <end position="32"/>
    </location>
</feature>
<evidence type="ECO:0000256" key="1">
    <source>
        <dbReference type="ARBA" id="ARBA00004141"/>
    </source>
</evidence>
<dbReference type="InParanoid" id="H2ZLP3"/>
<dbReference type="Pfam" id="PF01569">
    <property type="entry name" value="PAP2"/>
    <property type="match status" value="1"/>
</dbReference>
<feature type="transmembrane region" description="Helical" evidence="6">
    <location>
        <begin position="65"/>
        <end position="83"/>
    </location>
</feature>
<dbReference type="HOGENOM" id="CLU_021458_5_4_1"/>
<dbReference type="Ensembl" id="ENSCSAVT00000018710.1">
    <property type="protein sequence ID" value="ENSCSAVP00000018509.1"/>
    <property type="gene ID" value="ENSCSAVG00000010863.1"/>
</dbReference>
<evidence type="ECO:0000259" key="7">
    <source>
        <dbReference type="SMART" id="SM00014"/>
    </source>
</evidence>
<dbReference type="InterPro" id="IPR036938">
    <property type="entry name" value="PAP2/HPO_sf"/>
</dbReference>
<dbReference type="GO" id="GO:0008195">
    <property type="term" value="F:phosphatidate phosphatase activity"/>
    <property type="evidence" value="ECO:0007669"/>
    <property type="project" value="TreeGrafter"/>
</dbReference>
<reference evidence="8" key="2">
    <citation type="submission" date="2025-08" db="UniProtKB">
        <authorList>
            <consortium name="Ensembl"/>
        </authorList>
    </citation>
    <scope>IDENTIFICATION</scope>
</reference>
<name>H2ZLP3_CIOSA</name>
<evidence type="ECO:0000313" key="9">
    <source>
        <dbReference type="Proteomes" id="UP000007875"/>
    </source>
</evidence>
<reference evidence="9" key="1">
    <citation type="submission" date="2003-08" db="EMBL/GenBank/DDBJ databases">
        <authorList>
            <person name="Birren B."/>
            <person name="Nusbaum C."/>
            <person name="Abebe A."/>
            <person name="Abouelleil A."/>
            <person name="Adekoya E."/>
            <person name="Ait-zahra M."/>
            <person name="Allen N."/>
            <person name="Allen T."/>
            <person name="An P."/>
            <person name="Anderson M."/>
            <person name="Anderson S."/>
            <person name="Arachchi H."/>
            <person name="Armbruster J."/>
            <person name="Bachantsang P."/>
            <person name="Baldwin J."/>
            <person name="Barry A."/>
            <person name="Bayul T."/>
            <person name="Blitshsteyn B."/>
            <person name="Bloom T."/>
            <person name="Blye J."/>
            <person name="Boguslavskiy L."/>
            <person name="Borowsky M."/>
            <person name="Boukhgalter B."/>
            <person name="Brunache A."/>
            <person name="Butler J."/>
            <person name="Calixte N."/>
            <person name="Calvo S."/>
            <person name="Camarata J."/>
            <person name="Campo K."/>
            <person name="Chang J."/>
            <person name="Cheshatsang Y."/>
            <person name="Citroen M."/>
            <person name="Collymore A."/>
            <person name="Considine T."/>
            <person name="Cook A."/>
            <person name="Cooke P."/>
            <person name="Corum B."/>
            <person name="Cuomo C."/>
            <person name="David R."/>
            <person name="Dawoe T."/>
            <person name="Degray S."/>
            <person name="Dodge S."/>
            <person name="Dooley K."/>
            <person name="Dorje P."/>
            <person name="Dorjee K."/>
            <person name="Dorris L."/>
            <person name="Duffey N."/>
            <person name="Dupes A."/>
            <person name="Elkins T."/>
            <person name="Engels R."/>
            <person name="Erickson J."/>
            <person name="Farina A."/>
            <person name="Faro S."/>
            <person name="Ferreira P."/>
            <person name="Fischer H."/>
            <person name="Fitzgerald M."/>
            <person name="Foley K."/>
            <person name="Gage D."/>
            <person name="Galagan J."/>
            <person name="Gearin G."/>
            <person name="Gnerre S."/>
            <person name="Gnirke A."/>
            <person name="Goyette A."/>
            <person name="Graham J."/>
            <person name="Grandbois E."/>
            <person name="Gyaltsen K."/>
            <person name="Hafez N."/>
            <person name="Hagopian D."/>
            <person name="Hagos B."/>
            <person name="Hall J."/>
            <person name="Hatcher B."/>
            <person name="Heller A."/>
            <person name="Higgins H."/>
            <person name="Honan T."/>
            <person name="Horn A."/>
            <person name="Houde N."/>
            <person name="Hughes L."/>
            <person name="Hulme W."/>
            <person name="Husby E."/>
            <person name="Iliev I."/>
            <person name="Jaffe D."/>
            <person name="Jones C."/>
            <person name="Kamal M."/>
            <person name="Kamat A."/>
            <person name="Kamvysselis M."/>
            <person name="Karlsson E."/>
            <person name="Kells C."/>
            <person name="Kieu A."/>
            <person name="Kisner P."/>
            <person name="Kodira C."/>
            <person name="Kulbokas E."/>
            <person name="Labutti K."/>
            <person name="Lama D."/>
            <person name="Landers T."/>
            <person name="Leger J."/>
            <person name="Levine S."/>
            <person name="Lewis D."/>
            <person name="Lewis T."/>
            <person name="Lindblad-toh K."/>
            <person name="Liu X."/>
            <person name="Lokyitsang T."/>
            <person name="Lokyitsang Y."/>
            <person name="Lucien O."/>
            <person name="Lui A."/>
            <person name="Ma L.J."/>
            <person name="Mabbitt R."/>
            <person name="Macdonald J."/>
            <person name="Maclean C."/>
            <person name="Major J."/>
            <person name="Manning J."/>
            <person name="Marabella R."/>
            <person name="Maru K."/>
            <person name="Matthews C."/>
            <person name="Mauceli E."/>
            <person name="Mccarthy M."/>
            <person name="Mcdonough S."/>
            <person name="Mcghee T."/>
            <person name="Meldrim J."/>
            <person name="Meneus L."/>
            <person name="Mesirov J."/>
            <person name="Mihalev A."/>
            <person name="Mihova T."/>
            <person name="Mikkelsen T."/>
            <person name="Mlenga V."/>
            <person name="Moru K."/>
            <person name="Mozes J."/>
            <person name="Mulrain L."/>
            <person name="Munson G."/>
            <person name="Naylor J."/>
            <person name="Newes C."/>
            <person name="Nguyen C."/>
            <person name="Nguyen N."/>
            <person name="Nguyen T."/>
            <person name="Nicol R."/>
            <person name="Nielsen C."/>
            <person name="Nizzari M."/>
            <person name="Norbu C."/>
            <person name="Norbu N."/>
            <person name="O'donnell P."/>
            <person name="Okoawo O."/>
            <person name="O'leary S."/>
            <person name="Omotosho B."/>
            <person name="O'neill K."/>
            <person name="Osman S."/>
            <person name="Parker S."/>
            <person name="Perrin D."/>
            <person name="Phunkhang P."/>
            <person name="Piqani B."/>
            <person name="Purcell S."/>
            <person name="Rachupka T."/>
            <person name="Ramasamy U."/>
            <person name="Rameau R."/>
            <person name="Ray V."/>
            <person name="Raymond C."/>
            <person name="Retta R."/>
            <person name="Richardson S."/>
            <person name="Rise C."/>
            <person name="Rodriguez J."/>
            <person name="Rogers J."/>
            <person name="Rogov P."/>
            <person name="Rutman M."/>
            <person name="Schupbach R."/>
            <person name="Seaman C."/>
            <person name="Settipalli S."/>
            <person name="Sharpe T."/>
            <person name="Sheridan J."/>
            <person name="Sherpa N."/>
            <person name="Shi J."/>
            <person name="Smirnov S."/>
            <person name="Smith C."/>
            <person name="Sougnez C."/>
            <person name="Spencer B."/>
            <person name="Stalker J."/>
            <person name="Stange-thomann N."/>
            <person name="Stavropoulos S."/>
            <person name="Stetson K."/>
            <person name="Stone C."/>
            <person name="Stone S."/>
            <person name="Stubbs M."/>
            <person name="Talamas J."/>
            <person name="Tchuinga P."/>
            <person name="Tenzing P."/>
            <person name="Tesfaye S."/>
            <person name="Theodore J."/>
            <person name="Thoulutsang Y."/>
            <person name="Topham K."/>
            <person name="Towey S."/>
            <person name="Tsamla T."/>
            <person name="Tsomo N."/>
            <person name="Vallee D."/>
            <person name="Vassiliev H."/>
            <person name="Venkataraman V."/>
            <person name="Vinson J."/>
            <person name="Vo A."/>
            <person name="Wade C."/>
            <person name="Wang S."/>
            <person name="Wangchuk T."/>
            <person name="Wangdi T."/>
            <person name="Whittaker C."/>
            <person name="Wilkinson J."/>
            <person name="Wu Y."/>
            <person name="Wyman D."/>
            <person name="Yadav S."/>
            <person name="Yang S."/>
            <person name="Yang X."/>
            <person name="Yeager S."/>
            <person name="Yee E."/>
            <person name="Young G."/>
            <person name="Zainoun J."/>
            <person name="Zembeck L."/>
            <person name="Zimmer A."/>
            <person name="Zody M."/>
            <person name="Lander E."/>
        </authorList>
    </citation>
    <scope>NUCLEOTIDE SEQUENCE [LARGE SCALE GENOMIC DNA]</scope>
</reference>
<keyword evidence="9" id="KW-1185">Reference proteome</keyword>
<evidence type="ECO:0000256" key="4">
    <source>
        <dbReference type="ARBA" id="ARBA00022989"/>
    </source>
</evidence>
<dbReference type="GeneTree" id="ENSGT00940000159772"/>
<proteinExistence type="inferred from homology"/>
<evidence type="ECO:0000256" key="3">
    <source>
        <dbReference type="ARBA" id="ARBA00022692"/>
    </source>
</evidence>
<dbReference type="OMA" id="CTPLIVI"/>
<dbReference type="GO" id="GO:0006644">
    <property type="term" value="P:phospholipid metabolic process"/>
    <property type="evidence" value="ECO:0007669"/>
    <property type="project" value="UniProtKB-UniPathway"/>
</dbReference>